<name>A0ABN2UJV5_9MICC</name>
<feature type="coiled-coil region" evidence="1">
    <location>
        <begin position="266"/>
        <end position="293"/>
    </location>
</feature>
<organism evidence="2 3">
    <name type="scientific">Yaniella flava</name>
    <dbReference type="NCBI Taxonomy" id="287930"/>
    <lineage>
        <taxon>Bacteria</taxon>
        <taxon>Bacillati</taxon>
        <taxon>Actinomycetota</taxon>
        <taxon>Actinomycetes</taxon>
        <taxon>Micrococcales</taxon>
        <taxon>Micrococcaceae</taxon>
        <taxon>Yaniella</taxon>
    </lineage>
</organism>
<keyword evidence="1" id="KW-0175">Coiled coil</keyword>
<comment type="caution">
    <text evidence="2">The sequence shown here is derived from an EMBL/GenBank/DDBJ whole genome shotgun (WGS) entry which is preliminary data.</text>
</comment>
<protein>
    <submittedName>
        <fullName evidence="2">Uncharacterized protein</fullName>
    </submittedName>
</protein>
<reference evidence="2 3" key="1">
    <citation type="journal article" date="2019" name="Int. J. Syst. Evol. Microbiol.">
        <title>The Global Catalogue of Microorganisms (GCM) 10K type strain sequencing project: providing services to taxonomists for standard genome sequencing and annotation.</title>
        <authorList>
            <consortium name="The Broad Institute Genomics Platform"/>
            <consortium name="The Broad Institute Genome Sequencing Center for Infectious Disease"/>
            <person name="Wu L."/>
            <person name="Ma J."/>
        </authorList>
    </citation>
    <scope>NUCLEOTIDE SEQUENCE [LARGE SCALE GENOMIC DNA]</scope>
    <source>
        <strain evidence="2 3">JCM 13595</strain>
    </source>
</reference>
<accession>A0ABN2UJV5</accession>
<evidence type="ECO:0000256" key="1">
    <source>
        <dbReference type="SAM" id="Coils"/>
    </source>
</evidence>
<proteinExistence type="predicted"/>
<evidence type="ECO:0000313" key="3">
    <source>
        <dbReference type="Proteomes" id="UP001501461"/>
    </source>
</evidence>
<keyword evidence="3" id="KW-1185">Reference proteome</keyword>
<gene>
    <name evidence="2" type="ORF">GCM10009720_18160</name>
</gene>
<evidence type="ECO:0000313" key="2">
    <source>
        <dbReference type="EMBL" id="GAA2038055.1"/>
    </source>
</evidence>
<dbReference type="Proteomes" id="UP001501461">
    <property type="component" value="Unassembled WGS sequence"/>
</dbReference>
<dbReference type="EMBL" id="BAAAMN010000036">
    <property type="protein sequence ID" value="GAA2038055.1"/>
    <property type="molecule type" value="Genomic_DNA"/>
</dbReference>
<sequence>MTGQQAVDSLPHKMPPIAEQIVAKADLPTDDFAAAFDHTFTPIKPSMERYGGNHQAVLTSFRRNLDNALDGLGTFFHLSSQPFIGDMQSEGWEVELTDDGAVEVTHVEECLCCQDSYCSDDRHTNIGGTLRSDDPQAVKLYTTAHEALQAIALVNQLREIEEGTQPVWSFLPATYWQVQFAEKRHYDLARDIKNIKRRIAQREDMDRLHRMAREGQTDQQIHQSYLDRFEQKTGEIMVRGLHKEIRTYWTDNSDKYYPLIYLDDEREDMERDADNLVKSAHQARLDIASLQKNTPEIFERTDNQDRQHIAELERNIDHYQRSKGWPSGNLSPRYNELQGQWQHFDTQSTPGDWVNDSDL</sequence>